<protein>
    <recommendedName>
        <fullName evidence="5">DUF3820 family protein</fullName>
    </recommendedName>
</protein>
<organism evidence="2 3">
    <name type="scientific">Leeuwenhoekiella palythoae</name>
    <dbReference type="NCBI Taxonomy" id="573501"/>
    <lineage>
        <taxon>Bacteria</taxon>
        <taxon>Pseudomonadati</taxon>
        <taxon>Bacteroidota</taxon>
        <taxon>Flavobacteriia</taxon>
        <taxon>Flavobacteriales</taxon>
        <taxon>Flavobacteriaceae</taxon>
        <taxon>Leeuwenhoekiella</taxon>
    </lineage>
</organism>
<evidence type="ECO:0000313" key="4">
    <source>
        <dbReference type="Proteomes" id="UP000290037"/>
    </source>
</evidence>
<dbReference type="RefSeq" id="WP_084673160.1">
    <property type="nucleotide sequence ID" value="NZ_CAXPJH010000012.1"/>
</dbReference>
<dbReference type="EMBL" id="QOVN01000003">
    <property type="protein sequence ID" value="RXG29791.1"/>
    <property type="molecule type" value="Genomic_DNA"/>
</dbReference>
<gene>
    <name evidence="1" type="ORF">DSM01_1893</name>
    <name evidence="2" type="ORF">SAMN04487999_2616</name>
</gene>
<sequence>MNPESLIELAYYKMPFGKYQDRYLVEIPEYYFTWFKQKGFPEGKLGFMMQQMHEIKINGLEELIFKIKRQYPAPQPKRKP</sequence>
<proteinExistence type="predicted"/>
<keyword evidence="4" id="KW-1185">Reference proteome</keyword>
<dbReference type="InterPro" id="IPR024530">
    <property type="entry name" value="QSregVF_b"/>
</dbReference>
<dbReference type="Pfam" id="PF12843">
    <property type="entry name" value="QSregVF_b"/>
    <property type="match status" value="1"/>
</dbReference>
<evidence type="ECO:0000313" key="3">
    <source>
        <dbReference type="Proteomes" id="UP000184240"/>
    </source>
</evidence>
<evidence type="ECO:0008006" key="5">
    <source>
        <dbReference type="Google" id="ProtNLM"/>
    </source>
</evidence>
<reference evidence="3" key="1">
    <citation type="submission" date="2016-11" db="EMBL/GenBank/DDBJ databases">
        <authorList>
            <person name="Varghese N."/>
            <person name="Submissions S."/>
        </authorList>
    </citation>
    <scope>NUCLEOTIDE SEQUENCE [LARGE SCALE GENOMIC DNA]</scope>
    <source>
        <strain evidence="3">DSM 19859</strain>
    </source>
</reference>
<dbReference type="AlphaFoldDB" id="A0A1M5Z1L7"/>
<dbReference type="Proteomes" id="UP000184240">
    <property type="component" value="Unassembled WGS sequence"/>
</dbReference>
<dbReference type="OrthoDB" id="9807855at2"/>
<evidence type="ECO:0000313" key="1">
    <source>
        <dbReference type="EMBL" id="RXG29791.1"/>
    </source>
</evidence>
<dbReference type="Proteomes" id="UP000290037">
    <property type="component" value="Unassembled WGS sequence"/>
</dbReference>
<evidence type="ECO:0000313" key="2">
    <source>
        <dbReference type="EMBL" id="SHI18110.1"/>
    </source>
</evidence>
<name>A0A1M5Z1L7_9FLAO</name>
<dbReference type="STRING" id="573501.SAMN04487999_2616"/>
<accession>A0A1M5Z1L7</accession>
<dbReference type="EMBL" id="FQXT01000004">
    <property type="protein sequence ID" value="SHI18110.1"/>
    <property type="molecule type" value="Genomic_DNA"/>
</dbReference>
<reference evidence="1 4" key="3">
    <citation type="submission" date="2018-07" db="EMBL/GenBank/DDBJ databases">
        <title>Leeuwenhoekiella genomics.</title>
        <authorList>
            <person name="Tahon G."/>
            <person name="Willems A."/>
        </authorList>
    </citation>
    <scope>NUCLEOTIDE SEQUENCE [LARGE SCALE GENOMIC DNA]</scope>
    <source>
        <strain evidence="1 4">LMG 24856</strain>
    </source>
</reference>
<reference evidence="2" key="2">
    <citation type="submission" date="2016-11" db="EMBL/GenBank/DDBJ databases">
        <authorList>
            <person name="Jaros S."/>
            <person name="Januszkiewicz K."/>
            <person name="Wedrychowicz H."/>
        </authorList>
    </citation>
    <scope>NUCLEOTIDE SEQUENCE [LARGE SCALE GENOMIC DNA]</scope>
    <source>
        <strain evidence="2">DSM 19859</strain>
    </source>
</reference>